<organism evidence="4 5">
    <name type="scientific">Rhizobium rhizogenes</name>
    <name type="common">Agrobacterium rhizogenes</name>
    <dbReference type="NCBI Taxonomy" id="359"/>
    <lineage>
        <taxon>Bacteria</taxon>
        <taxon>Pseudomonadati</taxon>
        <taxon>Pseudomonadota</taxon>
        <taxon>Alphaproteobacteria</taxon>
        <taxon>Hyphomicrobiales</taxon>
        <taxon>Rhizobiaceae</taxon>
        <taxon>Rhizobium/Agrobacterium group</taxon>
        <taxon>Rhizobium</taxon>
    </lineage>
</organism>
<dbReference type="GO" id="GO:0004602">
    <property type="term" value="F:glutathione peroxidase activity"/>
    <property type="evidence" value="ECO:0007669"/>
    <property type="project" value="TreeGrafter"/>
</dbReference>
<gene>
    <name evidence="4" type="ORF">EXN68_23940</name>
</gene>
<comment type="catalytic activity">
    <reaction evidence="1">
        <text>2-hydroxychromene-2-carboxylate = (3E)-4-(2-hydroxyphenyl)-2-oxobut-3-enoate</text>
        <dbReference type="Rhea" id="RHEA:27401"/>
        <dbReference type="ChEBI" id="CHEBI:59350"/>
        <dbReference type="ChEBI" id="CHEBI:59353"/>
        <dbReference type="EC" id="5.99.1.4"/>
    </reaction>
</comment>
<evidence type="ECO:0000259" key="3">
    <source>
        <dbReference type="Pfam" id="PF01323"/>
    </source>
</evidence>
<dbReference type="RefSeq" id="WP_142843262.1">
    <property type="nucleotide sequence ID" value="NZ_JAPZAB010000011.1"/>
</dbReference>
<dbReference type="InterPro" id="IPR051924">
    <property type="entry name" value="GST_Kappa/NadH"/>
</dbReference>
<dbReference type="InterPro" id="IPR001853">
    <property type="entry name" value="DSBA-like_thioredoxin_dom"/>
</dbReference>
<dbReference type="GO" id="GO:1901170">
    <property type="term" value="P:naphthalene catabolic process"/>
    <property type="evidence" value="ECO:0007669"/>
    <property type="project" value="InterPro"/>
</dbReference>
<evidence type="ECO:0000256" key="1">
    <source>
        <dbReference type="PIRNR" id="PIRNR006386"/>
    </source>
</evidence>
<dbReference type="InterPro" id="IPR044087">
    <property type="entry name" value="NahD-like"/>
</dbReference>
<feature type="domain" description="DSBA-like thioredoxin" evidence="3">
    <location>
        <begin position="4"/>
        <end position="189"/>
    </location>
</feature>
<dbReference type="Gene3D" id="3.40.30.10">
    <property type="entry name" value="Glutaredoxin"/>
    <property type="match status" value="1"/>
</dbReference>
<dbReference type="Proteomes" id="UP000315434">
    <property type="component" value="Unassembled WGS sequence"/>
</dbReference>
<comment type="caution">
    <text evidence="4">The sequence shown here is derived from an EMBL/GenBank/DDBJ whole genome shotgun (WGS) entry which is preliminary data.</text>
</comment>
<dbReference type="Pfam" id="PF01323">
    <property type="entry name" value="DSBA"/>
    <property type="match status" value="1"/>
</dbReference>
<dbReference type="EC" id="5.99.1.4" evidence="1"/>
<name>A0A546X664_RHIRH</name>
<proteinExistence type="inferred from homology"/>
<comment type="similarity">
    <text evidence="1">Belongs to the GST superfamily. NadH family.</text>
</comment>
<evidence type="ECO:0000256" key="2">
    <source>
        <dbReference type="PIRSR" id="PIRSR006386-1"/>
    </source>
</evidence>
<dbReference type="GO" id="GO:0018845">
    <property type="term" value="F:2-hydroxychromene-2-carboxylate isomerase activity"/>
    <property type="evidence" value="ECO:0007669"/>
    <property type="project" value="UniProtKB-UniRule"/>
</dbReference>
<sequence>MSCTIEFFYDFRSPYSYLAFTQLRALDASIDFKPMKVLTVMEKVGNTPTTITCAAKGRYARTDLGRWARRYGIALNPSDMRTNDGEAMARAVIVTAAEQRADVTLTLFRAIWSEGRSLATSEAVVAELAAAGIDTAIIAAQIDTEETAAQLDSFTDEAAMRGVFGSPTMILDDAMFFGNDRIDFLREEIARLEVAA</sequence>
<evidence type="ECO:0000313" key="4">
    <source>
        <dbReference type="EMBL" id="TRA96233.1"/>
    </source>
</evidence>
<dbReference type="PANTHER" id="PTHR42943">
    <property type="entry name" value="GLUTATHIONE S-TRANSFERASE KAPPA"/>
    <property type="match status" value="1"/>
</dbReference>
<dbReference type="SUPFAM" id="SSF52833">
    <property type="entry name" value="Thioredoxin-like"/>
    <property type="match status" value="1"/>
</dbReference>
<evidence type="ECO:0000313" key="5">
    <source>
        <dbReference type="Proteomes" id="UP000315434"/>
    </source>
</evidence>
<accession>A0A546X664</accession>
<dbReference type="CDD" id="cd03022">
    <property type="entry name" value="DsbA_HCCA_Iso"/>
    <property type="match status" value="1"/>
</dbReference>
<dbReference type="InterPro" id="IPR014440">
    <property type="entry name" value="HCCAis_GSTk"/>
</dbReference>
<dbReference type="PIRSF" id="PIRSF006386">
    <property type="entry name" value="HCCAis_GSTk"/>
    <property type="match status" value="1"/>
</dbReference>
<dbReference type="InterPro" id="IPR036249">
    <property type="entry name" value="Thioredoxin-like_sf"/>
</dbReference>
<dbReference type="AlphaFoldDB" id="A0A546X664"/>
<dbReference type="GO" id="GO:0006749">
    <property type="term" value="P:glutathione metabolic process"/>
    <property type="evidence" value="ECO:0007669"/>
    <property type="project" value="TreeGrafter"/>
</dbReference>
<protein>
    <recommendedName>
        <fullName evidence="1">2-hydroxychromene-2-carboxylate isomerase</fullName>
        <ecNumber evidence="1">5.99.1.4</ecNumber>
    </recommendedName>
</protein>
<dbReference type="OrthoDB" id="5244108at2"/>
<dbReference type="EMBL" id="SGNY01000011">
    <property type="protein sequence ID" value="TRA96233.1"/>
    <property type="molecule type" value="Genomic_DNA"/>
</dbReference>
<dbReference type="GO" id="GO:0004364">
    <property type="term" value="F:glutathione transferase activity"/>
    <property type="evidence" value="ECO:0007669"/>
    <property type="project" value="TreeGrafter"/>
</dbReference>
<dbReference type="PANTHER" id="PTHR42943:SF2">
    <property type="entry name" value="GLUTATHIONE S-TRANSFERASE KAPPA 1"/>
    <property type="match status" value="1"/>
</dbReference>
<feature type="active site" description="Nucleophile" evidence="2">
    <location>
        <position position="13"/>
    </location>
</feature>
<keyword evidence="1 4" id="KW-0413">Isomerase</keyword>
<reference evidence="4 5" key="1">
    <citation type="journal article" date="2019" name="Appl. Microbiol. Biotechnol.">
        <title>Differential efficiency of wild type rhizogenic strains for rol gene transformation of plants.</title>
        <authorList>
            <person name="Desmet S."/>
            <person name="De Keyser E."/>
            <person name="Van Vaerenbergh J."/>
            <person name="Baeyen S."/>
            <person name="Van Huylenbroeck J."/>
            <person name="Geelen D."/>
            <person name="Dhooghe E."/>
        </authorList>
    </citation>
    <scope>NUCLEOTIDE SEQUENCE [LARGE SCALE GENOMIC DNA]</scope>
    <source>
        <strain evidence="4 5">GBBC3284</strain>
    </source>
</reference>